<dbReference type="RefSeq" id="WP_073418602.1">
    <property type="nucleotide sequence ID" value="NZ_FQVX01000001.1"/>
</dbReference>
<gene>
    <name evidence="3" type="ORF">SAMN05444351_0658</name>
</gene>
<evidence type="ECO:0000313" key="3">
    <source>
        <dbReference type="EMBL" id="SHF74391.1"/>
    </source>
</evidence>
<feature type="compositionally biased region" description="Basic and acidic residues" evidence="1">
    <location>
        <begin position="265"/>
        <end position="279"/>
    </location>
</feature>
<evidence type="ECO:0000313" key="4">
    <source>
        <dbReference type="Proteomes" id="UP000184471"/>
    </source>
</evidence>
<keyword evidence="2" id="KW-1133">Transmembrane helix</keyword>
<feature type="transmembrane region" description="Helical" evidence="2">
    <location>
        <begin position="182"/>
        <end position="203"/>
    </location>
</feature>
<accession>A0A1M5E5Q3</accession>
<dbReference type="Proteomes" id="UP000184471">
    <property type="component" value="Unassembled WGS sequence"/>
</dbReference>
<sequence length="288" mass="29970">MDIFAILRSIRRHWLVTALVVVLTGVASAWLLLVMPRDYEARASFVLVNPAPAPSDAQIERDPTLAGINRNNPYLRFANEGTVGQVLSARVGGGTVREALVAQGADAGYTIGPSPTSAQIVDLVGTGSSAAEAETTLALVSARMEAELVALQKVYDADESALIKPLPVAEPTPGHVVVSGTIRSLVGIVGAGVILLFAAISIAEGRSALRREEARKGRHEAPEDDGTESSASVVAPRTDVPVTAAVPGPRPEPAVEVPAPSPARLDSREDEPVAPDRRPQPAGARADG</sequence>
<reference evidence="3 4" key="1">
    <citation type="submission" date="2016-11" db="EMBL/GenBank/DDBJ databases">
        <authorList>
            <person name="Jaros S."/>
            <person name="Januszkiewicz K."/>
            <person name="Wedrychowicz H."/>
        </authorList>
    </citation>
    <scope>NUCLEOTIDE SEQUENCE [LARGE SCALE GENOMIC DNA]</scope>
    <source>
        <strain evidence="3 4">DSM 45408</strain>
    </source>
</reference>
<keyword evidence="4" id="KW-1185">Reference proteome</keyword>
<feature type="transmembrane region" description="Helical" evidence="2">
    <location>
        <begin position="12"/>
        <end position="33"/>
    </location>
</feature>
<protein>
    <recommendedName>
        <fullName evidence="5">Capsular polysaccharide biosynthesis protein</fullName>
    </recommendedName>
</protein>
<proteinExistence type="predicted"/>
<name>A0A1M5E5Q3_9ACTN</name>
<feature type="region of interest" description="Disordered" evidence="1">
    <location>
        <begin position="213"/>
        <end position="288"/>
    </location>
</feature>
<dbReference type="STRING" id="1070870.SAMN05444351_0658"/>
<evidence type="ECO:0000256" key="2">
    <source>
        <dbReference type="SAM" id="Phobius"/>
    </source>
</evidence>
<evidence type="ECO:0008006" key="5">
    <source>
        <dbReference type="Google" id="ProtNLM"/>
    </source>
</evidence>
<dbReference type="EMBL" id="FQVX01000001">
    <property type="protein sequence ID" value="SHF74391.1"/>
    <property type="molecule type" value="Genomic_DNA"/>
</dbReference>
<dbReference type="AlphaFoldDB" id="A0A1M5E5Q3"/>
<dbReference type="OrthoDB" id="3379489at2"/>
<organism evidence="3 4">
    <name type="scientific">Geodermatophilus nigrescens</name>
    <dbReference type="NCBI Taxonomy" id="1070870"/>
    <lineage>
        <taxon>Bacteria</taxon>
        <taxon>Bacillati</taxon>
        <taxon>Actinomycetota</taxon>
        <taxon>Actinomycetes</taxon>
        <taxon>Geodermatophilales</taxon>
        <taxon>Geodermatophilaceae</taxon>
        <taxon>Geodermatophilus</taxon>
    </lineage>
</organism>
<feature type="compositionally biased region" description="Low complexity" evidence="1">
    <location>
        <begin position="254"/>
        <end position="264"/>
    </location>
</feature>
<evidence type="ECO:0000256" key="1">
    <source>
        <dbReference type="SAM" id="MobiDB-lite"/>
    </source>
</evidence>
<keyword evidence="2" id="KW-0812">Transmembrane</keyword>
<keyword evidence="2" id="KW-0472">Membrane</keyword>